<dbReference type="InterPro" id="IPR050327">
    <property type="entry name" value="Proton-linked_MCT"/>
</dbReference>
<dbReference type="InterPro" id="IPR011701">
    <property type="entry name" value="MFS"/>
</dbReference>
<evidence type="ECO:0000256" key="1">
    <source>
        <dbReference type="ARBA" id="ARBA00022692"/>
    </source>
</evidence>
<dbReference type="PANTHER" id="PTHR11360:SF290">
    <property type="entry name" value="MONOCARBOXYLATE MFS PERMEASE"/>
    <property type="match status" value="1"/>
</dbReference>
<proteinExistence type="predicted"/>
<feature type="transmembrane region" description="Helical" evidence="4">
    <location>
        <begin position="243"/>
        <end position="265"/>
    </location>
</feature>
<feature type="transmembrane region" description="Helical" evidence="4">
    <location>
        <begin position="212"/>
        <end position="231"/>
    </location>
</feature>
<evidence type="ECO:0000259" key="5">
    <source>
        <dbReference type="PROSITE" id="PS50850"/>
    </source>
</evidence>
<feature type="domain" description="Major facilitator superfamily (MFS) profile" evidence="5">
    <location>
        <begin position="1"/>
        <end position="390"/>
    </location>
</feature>
<keyword evidence="1 4" id="KW-0812">Transmembrane</keyword>
<feature type="transmembrane region" description="Helical" evidence="4">
    <location>
        <begin position="38"/>
        <end position="57"/>
    </location>
</feature>
<feature type="transmembrane region" description="Helical" evidence="4">
    <location>
        <begin position="331"/>
        <end position="350"/>
    </location>
</feature>
<comment type="caution">
    <text evidence="6">The sequence shown here is derived from an EMBL/GenBank/DDBJ whole genome shotgun (WGS) entry which is preliminary data.</text>
</comment>
<feature type="transmembrane region" description="Helical" evidence="4">
    <location>
        <begin position="148"/>
        <end position="169"/>
    </location>
</feature>
<evidence type="ECO:0000256" key="2">
    <source>
        <dbReference type="ARBA" id="ARBA00022989"/>
    </source>
</evidence>
<name>A0ABV7KTR6_9PROT</name>
<reference evidence="7" key="1">
    <citation type="journal article" date="2019" name="Int. J. Syst. Evol. Microbiol.">
        <title>The Global Catalogue of Microorganisms (GCM) 10K type strain sequencing project: providing services to taxonomists for standard genome sequencing and annotation.</title>
        <authorList>
            <consortium name="The Broad Institute Genomics Platform"/>
            <consortium name="The Broad Institute Genome Sequencing Center for Infectious Disease"/>
            <person name="Wu L."/>
            <person name="Ma J."/>
        </authorList>
    </citation>
    <scope>NUCLEOTIDE SEQUENCE [LARGE SCALE GENOMIC DNA]</scope>
    <source>
        <strain evidence="7">KCTC 42964</strain>
    </source>
</reference>
<organism evidence="6 7">
    <name type="scientific">Marinibaculum pumilum</name>
    <dbReference type="NCBI Taxonomy" id="1766165"/>
    <lineage>
        <taxon>Bacteria</taxon>
        <taxon>Pseudomonadati</taxon>
        <taxon>Pseudomonadota</taxon>
        <taxon>Alphaproteobacteria</taxon>
        <taxon>Rhodospirillales</taxon>
        <taxon>Rhodospirillaceae</taxon>
        <taxon>Marinibaculum</taxon>
    </lineage>
</organism>
<feature type="transmembrane region" description="Helical" evidence="4">
    <location>
        <begin position="123"/>
        <end position="142"/>
    </location>
</feature>
<feature type="transmembrane region" description="Helical" evidence="4">
    <location>
        <begin position="301"/>
        <end position="324"/>
    </location>
</feature>
<feature type="transmembrane region" description="Helical" evidence="4">
    <location>
        <begin position="64"/>
        <end position="84"/>
    </location>
</feature>
<dbReference type="Gene3D" id="1.20.1250.20">
    <property type="entry name" value="MFS general substrate transporter like domains"/>
    <property type="match status" value="1"/>
</dbReference>
<feature type="transmembrane region" description="Helical" evidence="4">
    <location>
        <begin position="90"/>
        <end position="111"/>
    </location>
</feature>
<keyword evidence="2 4" id="KW-1133">Transmembrane helix</keyword>
<dbReference type="PANTHER" id="PTHR11360">
    <property type="entry name" value="MONOCARBOXYLATE TRANSPORTER"/>
    <property type="match status" value="1"/>
</dbReference>
<evidence type="ECO:0000313" key="6">
    <source>
        <dbReference type="EMBL" id="MFC3225743.1"/>
    </source>
</evidence>
<protein>
    <submittedName>
        <fullName evidence="6">MFS transporter</fullName>
    </submittedName>
</protein>
<dbReference type="PROSITE" id="PS50850">
    <property type="entry name" value="MFS"/>
    <property type="match status" value="1"/>
</dbReference>
<evidence type="ECO:0000313" key="7">
    <source>
        <dbReference type="Proteomes" id="UP001595528"/>
    </source>
</evidence>
<dbReference type="RefSeq" id="WP_379897476.1">
    <property type="nucleotide sequence ID" value="NZ_JBHRTR010000004.1"/>
</dbReference>
<feature type="transmembrane region" description="Helical" evidence="4">
    <location>
        <begin position="362"/>
        <end position="384"/>
    </location>
</feature>
<dbReference type="Proteomes" id="UP001595528">
    <property type="component" value="Unassembled WGS sequence"/>
</dbReference>
<keyword evidence="7" id="KW-1185">Reference proteome</keyword>
<accession>A0ABV7KTR6</accession>
<sequence length="395" mass="40304">MATFAWGLGFYGLAVFLPQLKAAHPGWSTGAISAGTTFYYLAGAGLMWFAGTAFARFGLRLPVLAGLACMAAGAGALPFLTALWQLFAAYAVMAFGWAVMSTTGIATILAHSFDRRRGLALSLALNGASFAGVAVSPVLLLLSREAGFATAVPAVAGAMALLLVPLLWVSLAPGRQGHADLPPAHDGEIPPLSGQAAGPVSPPARGPLLRSLAFWSVAAPFAIVLLQQVGFLTHQVAFLEGRIGAAQVALAVALTTGSAVAGRLALGLVIDRLDKRAVTAASFALQIAALGIMLASGDALALYGACILYGLNVGNIITLPALIVQVEYPPAAYALVVGMVTAIAQFTYAFGPGLQGLLRDLAGAYEPGLVLCMALNAGAALLVLMRPGRRQAAAT</sequence>
<keyword evidence="3 4" id="KW-0472">Membrane</keyword>
<gene>
    <name evidence="6" type="ORF">ACFOGJ_00775</name>
</gene>
<dbReference type="InterPro" id="IPR020846">
    <property type="entry name" value="MFS_dom"/>
</dbReference>
<evidence type="ECO:0000256" key="3">
    <source>
        <dbReference type="ARBA" id="ARBA00023136"/>
    </source>
</evidence>
<dbReference type="Pfam" id="PF07690">
    <property type="entry name" value="MFS_1"/>
    <property type="match status" value="1"/>
</dbReference>
<dbReference type="EMBL" id="JBHRTR010000004">
    <property type="protein sequence ID" value="MFC3225743.1"/>
    <property type="molecule type" value="Genomic_DNA"/>
</dbReference>
<dbReference type="InterPro" id="IPR036259">
    <property type="entry name" value="MFS_trans_sf"/>
</dbReference>
<evidence type="ECO:0000256" key="4">
    <source>
        <dbReference type="SAM" id="Phobius"/>
    </source>
</evidence>
<dbReference type="SUPFAM" id="SSF103473">
    <property type="entry name" value="MFS general substrate transporter"/>
    <property type="match status" value="1"/>
</dbReference>
<feature type="transmembrane region" description="Helical" evidence="4">
    <location>
        <begin position="277"/>
        <end position="295"/>
    </location>
</feature>